<dbReference type="PANTHER" id="PTHR32063">
    <property type="match status" value="1"/>
</dbReference>
<dbReference type="GO" id="GO:0042910">
    <property type="term" value="F:xenobiotic transmembrane transporter activity"/>
    <property type="evidence" value="ECO:0007669"/>
    <property type="project" value="TreeGrafter"/>
</dbReference>
<dbReference type="Gene3D" id="1.20.1640.10">
    <property type="entry name" value="Multidrug efflux transporter AcrB transmembrane domain"/>
    <property type="match status" value="2"/>
</dbReference>
<dbReference type="Gene3D" id="3.30.70.1430">
    <property type="entry name" value="Multidrug efflux transporter AcrB pore domain"/>
    <property type="match status" value="2"/>
</dbReference>
<accession>A0LCI5</accession>
<proteinExistence type="predicted"/>
<feature type="transmembrane region" description="Helical" evidence="1">
    <location>
        <begin position="323"/>
        <end position="344"/>
    </location>
</feature>
<dbReference type="PRINTS" id="PR00702">
    <property type="entry name" value="ACRIFLAVINRP"/>
</dbReference>
<dbReference type="GO" id="GO:0005886">
    <property type="term" value="C:plasma membrane"/>
    <property type="evidence" value="ECO:0007669"/>
    <property type="project" value="TreeGrafter"/>
</dbReference>
<evidence type="ECO:0000256" key="1">
    <source>
        <dbReference type="SAM" id="Phobius"/>
    </source>
</evidence>
<dbReference type="OrthoDB" id="174266at2"/>
<feature type="transmembrane region" description="Helical" evidence="1">
    <location>
        <begin position="917"/>
        <end position="939"/>
    </location>
</feature>
<dbReference type="AlphaFoldDB" id="A0LCI5"/>
<dbReference type="HOGENOM" id="CLU_002755_1_2_5"/>
<reference evidence="2 3" key="2">
    <citation type="journal article" date="2012" name="Int. J. Syst. Evol. Microbiol.">
        <title>Magnetococcus marinus gen. nov., sp. nov., a marine, magnetotactic bacterium that represents a novel lineage (Magnetococcaceae fam. nov.; Magnetococcales ord. nov.) at the base of the Alphaproteobacteria.</title>
        <authorList>
            <person name="Bazylinski D.A."/>
            <person name="Williams T.J."/>
            <person name="Lefevre C.T."/>
            <person name="Berg R.J."/>
            <person name="Zhang C.L."/>
            <person name="Bowser S.S."/>
            <person name="Dean A.J."/>
            <person name="Beveridge T.J."/>
        </authorList>
    </citation>
    <scope>NUCLEOTIDE SEQUENCE [LARGE SCALE GENOMIC DNA]</scope>
    <source>
        <strain evidence="3">ATCC BAA-1437 / JCM 17883 / MC-1</strain>
    </source>
</reference>
<dbReference type="Proteomes" id="UP000002586">
    <property type="component" value="Chromosome"/>
</dbReference>
<feature type="transmembrane region" description="Helical" evidence="1">
    <location>
        <begin position="960"/>
        <end position="980"/>
    </location>
</feature>
<feature type="transmembrane region" description="Helical" evidence="1">
    <location>
        <begin position="12"/>
        <end position="30"/>
    </location>
</feature>
<dbReference type="SUPFAM" id="SSF82693">
    <property type="entry name" value="Multidrug efflux transporter AcrB pore domain, PN1, PN2, PC1 and PC2 subdomains"/>
    <property type="match status" value="2"/>
</dbReference>
<dbReference type="SUPFAM" id="SSF82714">
    <property type="entry name" value="Multidrug efflux transporter AcrB TolC docking domain, DN and DC subdomains"/>
    <property type="match status" value="2"/>
</dbReference>
<dbReference type="PANTHER" id="PTHR32063:SF33">
    <property type="entry name" value="RND SUPERFAMILY EFFLUX PUMP PERMEASE COMPONENT"/>
    <property type="match status" value="1"/>
</dbReference>
<feature type="transmembrane region" description="Helical" evidence="1">
    <location>
        <begin position="889"/>
        <end position="911"/>
    </location>
</feature>
<feature type="transmembrane region" description="Helical" evidence="1">
    <location>
        <begin position="450"/>
        <end position="473"/>
    </location>
</feature>
<evidence type="ECO:0000313" key="3">
    <source>
        <dbReference type="Proteomes" id="UP000002586"/>
    </source>
</evidence>
<feature type="transmembrane region" description="Helical" evidence="1">
    <location>
        <begin position="351"/>
        <end position="371"/>
    </location>
</feature>
<keyword evidence="3" id="KW-1185">Reference proteome</keyword>
<sequence length="1033" mass="113081">MIAWCARHPTAANLLMAIFIILGVVTLPGLQRETFPEIKSDKVEVKILYPGATAEEAEDALCRRLEDGLEGITDLDELRCDAREGMATLTAVMREGANMMRFLDDINAEVDAIDDFPDSAERPVIQELARTQQVISIAVTGPDDAVALKAYAEQLKDRLQSLSAVAEVTMDGFSEHQIRIEIPAWRLRQYGLSAVDIANAVQRRSVSQPVGRLEGGSEDLLLRLDDQRKGVEDFENLVVISGQSGASLRLGEIAKITDRFDRDEDKILFDGKRAAILNIFKTRAQDILKVRQSIVEFVRQEPTPQGITLTLSQDRSSVVQDRLNMLVSNGIQGLILVFLVLWLFFSLRYSFWVTMGLPVSFLGAFFLLPLVGVSINMISMVGLLIGVGLLMDDAIVIAENIAARMDRGESPLQAAIKGSKQVFPGVISSFATTILVFGSLVFITGEMGQILRVIPLVLILVLSVSLLEAFIILPHHLSHALEHMAQRQNHPWRDAFERRFAHFRDHQFGPLLDRAINERYLTIGLVGMLLLFALAMPAGGLLKFVPFPDLDGDVVEARLLLPQGTPLSRTESLVEHLQQAAQRVNARLKTAQPGGVDLIQHISVIFGQNPDAYESGPHVARVITDLLGAEIRNTNLDQFTSAWRQEVGELADVIALKFTEPTLGPGGRAIDMRLRGPDLNQLKQASTELQQWLGGYAGVLDLSDDLRPGKREFRLHLKPAAGVLGLDARAVAEQLRGAFQGITVDEFPADAERYVVDLRLSAADRDSAEDLDDFTLVGSNGVLIPLSVVVDLQPVRGWARIHRVDGERAVTIQGDVDRRFANAQELMSLAKAGFIPKLLADYPGITFDPQGQGKESAKTGQSIMRNVLLGMIGVYMLLALQFRGYMAPLTVMLVIPTAFIGVVFGHLVMGLDLTMPSIVGMASLFGVVVNDSILMVVFIREQRAAGIPTMVAAKEAGRARLRPILLTSITTVAGLMPLLLERSLQAQILIPLATSLAFGLAVATLGALFVVPSVYCILDDHGKLERLHGEQDA</sequence>
<dbReference type="KEGG" id="mgm:Mmc1_3188"/>
<name>A0LCI5_MAGMM</name>
<reference evidence="3" key="1">
    <citation type="journal article" date="2009" name="Appl. Environ. Microbiol.">
        <title>Complete genome sequence of the chemolithoautotrophic marine magnetotactic coccus strain MC-1.</title>
        <authorList>
            <person name="Schubbe S."/>
            <person name="Williams T.J."/>
            <person name="Xie G."/>
            <person name="Kiss H.E."/>
            <person name="Brettin T.S."/>
            <person name="Martinez D."/>
            <person name="Ross C.A."/>
            <person name="Schuler D."/>
            <person name="Cox B.L."/>
            <person name="Nealson K.H."/>
            <person name="Bazylinski D.A."/>
        </authorList>
    </citation>
    <scope>NUCLEOTIDE SEQUENCE [LARGE SCALE GENOMIC DNA]</scope>
    <source>
        <strain evidence="3">ATCC BAA-1437 / JCM 17883 / MC-1</strain>
    </source>
</reference>
<keyword evidence="1" id="KW-0472">Membrane</keyword>
<dbReference type="Gene3D" id="3.30.2090.10">
    <property type="entry name" value="Multidrug efflux transporter AcrB TolC docking domain, DN and DC subdomains"/>
    <property type="match status" value="2"/>
</dbReference>
<keyword evidence="1" id="KW-0812">Transmembrane</keyword>
<dbReference type="STRING" id="156889.Mmc1_3188"/>
<feature type="transmembrane region" description="Helical" evidence="1">
    <location>
        <begin position="520"/>
        <end position="542"/>
    </location>
</feature>
<dbReference type="RefSeq" id="WP_011714741.1">
    <property type="nucleotide sequence ID" value="NC_008576.1"/>
</dbReference>
<dbReference type="InterPro" id="IPR001036">
    <property type="entry name" value="Acrflvin-R"/>
</dbReference>
<dbReference type="InterPro" id="IPR027463">
    <property type="entry name" value="AcrB_DN_DC_subdom"/>
</dbReference>
<evidence type="ECO:0000313" key="2">
    <source>
        <dbReference type="EMBL" id="ABK45678.1"/>
    </source>
</evidence>
<keyword evidence="1" id="KW-1133">Transmembrane helix</keyword>
<dbReference type="SUPFAM" id="SSF82866">
    <property type="entry name" value="Multidrug efflux transporter AcrB transmembrane domain"/>
    <property type="match status" value="2"/>
</dbReference>
<dbReference type="Gene3D" id="3.30.70.1440">
    <property type="entry name" value="Multidrug efflux transporter AcrB pore domain"/>
    <property type="match status" value="1"/>
</dbReference>
<dbReference type="EMBL" id="CP000471">
    <property type="protein sequence ID" value="ABK45678.1"/>
    <property type="molecule type" value="Genomic_DNA"/>
</dbReference>
<dbReference type="Pfam" id="PF00873">
    <property type="entry name" value="ACR_tran"/>
    <property type="match status" value="1"/>
</dbReference>
<organism evidence="2 3">
    <name type="scientific">Magnetococcus marinus (strain ATCC BAA-1437 / JCM 17883 / MC-1)</name>
    <dbReference type="NCBI Taxonomy" id="156889"/>
    <lineage>
        <taxon>Bacteria</taxon>
        <taxon>Pseudomonadati</taxon>
        <taxon>Pseudomonadota</taxon>
        <taxon>Magnetococcia</taxon>
        <taxon>Magnetococcales</taxon>
        <taxon>Magnetococcaceae</taxon>
        <taxon>Magnetococcus</taxon>
    </lineage>
</organism>
<dbReference type="Gene3D" id="3.30.70.1320">
    <property type="entry name" value="Multidrug efflux transporter AcrB pore domain like"/>
    <property type="match status" value="1"/>
</dbReference>
<gene>
    <name evidence="2" type="ordered locus">Mmc1_3188</name>
</gene>
<feature type="transmembrane region" description="Helical" evidence="1">
    <location>
        <begin position="422"/>
        <end position="444"/>
    </location>
</feature>
<protein>
    <submittedName>
        <fullName evidence="2">Acriflavin resistance protein</fullName>
    </submittedName>
</protein>
<feature type="transmembrane region" description="Helical" evidence="1">
    <location>
        <begin position="992"/>
        <end position="1018"/>
    </location>
</feature>
<dbReference type="eggNOG" id="COG0841">
    <property type="taxonomic scope" value="Bacteria"/>
</dbReference>